<dbReference type="Pfam" id="PF17851">
    <property type="entry name" value="GH43_C2"/>
    <property type="match status" value="1"/>
</dbReference>
<evidence type="ECO:0000256" key="1">
    <source>
        <dbReference type="ARBA" id="ARBA00009865"/>
    </source>
</evidence>
<feature type="signal peptide" evidence="5">
    <location>
        <begin position="1"/>
        <end position="17"/>
    </location>
</feature>
<dbReference type="InterPro" id="IPR023296">
    <property type="entry name" value="Glyco_hydro_beta-prop_sf"/>
</dbReference>
<dbReference type="EMBL" id="JAJVDC020000405">
    <property type="protein sequence ID" value="KAL1614268.1"/>
    <property type="molecule type" value="Genomic_DNA"/>
</dbReference>
<dbReference type="InterPro" id="IPR006710">
    <property type="entry name" value="Glyco_hydro_43"/>
</dbReference>
<dbReference type="Gene3D" id="2.115.10.20">
    <property type="entry name" value="Glycosyl hydrolase domain, family 43"/>
    <property type="match status" value="1"/>
</dbReference>
<sequence length="454" mass="50169">MKCTILGLIGLPSLVFASLNSLPESKSARAKAPNTLLTRFRGAATALPALEDSTFKNPVIYEDFADNDIFRGPDGAYYFSASNMRYSPGAPVLRSNDMINWEFLGHSVPTLSYSEAYNMTDGQTAYVGGTWASTMRYRESNQLWYWYGCIGFSHTHVYTASDPAGPWQKAGEIDHCYYDCGLHIDDDDIMYIVSGNTDINMAQLSAGGFSEARLRAAFSAPDGYSGTEGNRLCKRNGVYYVLNDRPPSTTFIWKSDSFWGPWEYRVLAESISSPVAGGGIPHQDSLVETPDGSWYFMSFTWAYPAGRLPVLAPITWGDDDFPTLDTVDGDWSAQYPMPVTANPPAWSWTGSDTFDGTSLGVDWEWNHNPDESGYAVDNRLVLSTVTVTDDLFHARNTLTHRVHGEQPIAAIEVDFANMADGDIFGLAAFRDNTTWIGVVHSGDVYSVSVKTRLE</sequence>
<proteinExistence type="inferred from homology"/>
<evidence type="ECO:0000256" key="5">
    <source>
        <dbReference type="SAM" id="SignalP"/>
    </source>
</evidence>
<dbReference type="PANTHER" id="PTHR42812:SF15">
    <property type="entry name" value="HYDROLASE, PUTATIVE (AFU_ORTHOLOGUE AFUA_2G00930)-RELATED"/>
    <property type="match status" value="1"/>
</dbReference>
<evidence type="ECO:0000256" key="2">
    <source>
        <dbReference type="ARBA" id="ARBA00022801"/>
    </source>
</evidence>
<evidence type="ECO:0000259" key="6">
    <source>
        <dbReference type="Pfam" id="PF17851"/>
    </source>
</evidence>
<keyword evidence="8" id="KW-1185">Reference proteome</keyword>
<dbReference type="InterPro" id="IPR051795">
    <property type="entry name" value="Glycosyl_Hydrlase_43"/>
</dbReference>
<dbReference type="PANTHER" id="PTHR42812">
    <property type="entry name" value="BETA-XYLOSIDASE"/>
    <property type="match status" value="1"/>
</dbReference>
<evidence type="ECO:0000313" key="7">
    <source>
        <dbReference type="EMBL" id="KAL1614268.1"/>
    </source>
</evidence>
<dbReference type="Gene3D" id="2.60.120.200">
    <property type="match status" value="1"/>
</dbReference>
<keyword evidence="2 4" id="KW-0378">Hydrolase</keyword>
<comment type="caution">
    <text evidence="7">The sequence shown here is derived from an EMBL/GenBank/DDBJ whole genome shotgun (WGS) entry which is preliminary data.</text>
</comment>
<feature type="domain" description="Beta-xylosidase C-terminal Concanavalin A-like" evidence="6">
    <location>
        <begin position="351"/>
        <end position="441"/>
    </location>
</feature>
<keyword evidence="5" id="KW-0732">Signal</keyword>
<dbReference type="Proteomes" id="UP001521116">
    <property type="component" value="Unassembled WGS sequence"/>
</dbReference>
<organism evidence="7 8">
    <name type="scientific">Neofusicoccum ribis</name>
    <dbReference type="NCBI Taxonomy" id="45134"/>
    <lineage>
        <taxon>Eukaryota</taxon>
        <taxon>Fungi</taxon>
        <taxon>Dikarya</taxon>
        <taxon>Ascomycota</taxon>
        <taxon>Pezizomycotina</taxon>
        <taxon>Dothideomycetes</taxon>
        <taxon>Dothideomycetes incertae sedis</taxon>
        <taxon>Botryosphaeriales</taxon>
        <taxon>Botryosphaeriaceae</taxon>
        <taxon>Neofusicoccum</taxon>
    </lineage>
</organism>
<name>A0ABR3S9M8_9PEZI</name>
<dbReference type="InterPro" id="IPR041542">
    <property type="entry name" value="GH43_C2"/>
</dbReference>
<feature type="chain" id="PRO_5045988268" description="Beta-xylosidase C-terminal Concanavalin A-like domain-containing protein" evidence="5">
    <location>
        <begin position="18"/>
        <end position="454"/>
    </location>
</feature>
<dbReference type="InterPro" id="IPR013320">
    <property type="entry name" value="ConA-like_dom_sf"/>
</dbReference>
<comment type="similarity">
    <text evidence="1 4">Belongs to the glycosyl hydrolase 43 family.</text>
</comment>
<dbReference type="SUPFAM" id="SSF49899">
    <property type="entry name" value="Concanavalin A-like lectins/glucanases"/>
    <property type="match status" value="1"/>
</dbReference>
<keyword evidence="3 4" id="KW-0326">Glycosidase</keyword>
<gene>
    <name evidence="7" type="ORF">SLS56_012146</name>
</gene>
<dbReference type="SUPFAM" id="SSF75005">
    <property type="entry name" value="Arabinanase/levansucrase/invertase"/>
    <property type="match status" value="1"/>
</dbReference>
<accession>A0ABR3S9M8</accession>
<dbReference type="CDD" id="cd09001">
    <property type="entry name" value="GH43_FsAxh1-like"/>
    <property type="match status" value="1"/>
</dbReference>
<evidence type="ECO:0000313" key="8">
    <source>
        <dbReference type="Proteomes" id="UP001521116"/>
    </source>
</evidence>
<dbReference type="Pfam" id="PF04616">
    <property type="entry name" value="Glyco_hydro_43"/>
    <property type="match status" value="1"/>
</dbReference>
<evidence type="ECO:0000256" key="4">
    <source>
        <dbReference type="RuleBase" id="RU361187"/>
    </source>
</evidence>
<evidence type="ECO:0000256" key="3">
    <source>
        <dbReference type="ARBA" id="ARBA00023295"/>
    </source>
</evidence>
<reference evidence="7 8" key="1">
    <citation type="submission" date="2024-02" db="EMBL/GenBank/DDBJ databases">
        <title>De novo assembly and annotation of 12 fungi associated with fruit tree decline syndrome in Ontario, Canada.</title>
        <authorList>
            <person name="Sulman M."/>
            <person name="Ellouze W."/>
            <person name="Ilyukhin E."/>
        </authorList>
    </citation>
    <scope>NUCLEOTIDE SEQUENCE [LARGE SCALE GENOMIC DNA]</scope>
    <source>
        <strain evidence="7 8">M1-105</strain>
    </source>
</reference>
<protein>
    <recommendedName>
        <fullName evidence="6">Beta-xylosidase C-terminal Concanavalin A-like domain-containing protein</fullName>
    </recommendedName>
</protein>